<feature type="signal peptide" evidence="1">
    <location>
        <begin position="1"/>
        <end position="37"/>
    </location>
</feature>
<accession>A0A2U1JT99</accession>
<dbReference type="SUPFAM" id="SSF81296">
    <property type="entry name" value="E set domains"/>
    <property type="match status" value="1"/>
</dbReference>
<dbReference type="AlphaFoldDB" id="A0A2U1JT99"/>
<comment type="caution">
    <text evidence="3">The sequence shown here is derived from an EMBL/GenBank/DDBJ whole genome shotgun (WGS) entry which is preliminary data.</text>
</comment>
<sequence length="175" mass="19263">MMRCELHVPLKNNKYQHMKNFFYSLLLILFSILTSCAKDDSSETTNSSKSPFISDIYPLSGLAGTKVFIKGTNLTDGVNSPQVLLNTTSVTPTSSSATTVEFSSPQGGTSGLIELQLAANSQKTKGYNYTYTTKAPSWKILFLIVQKVDYTYTVEKPVKLTTPFQCKLTTSFGVN</sequence>
<organism evidence="3 4">
    <name type="scientific">Flavobacterium laiguense</name>
    <dbReference type="NCBI Taxonomy" id="2169409"/>
    <lineage>
        <taxon>Bacteria</taxon>
        <taxon>Pseudomonadati</taxon>
        <taxon>Bacteroidota</taxon>
        <taxon>Flavobacteriia</taxon>
        <taxon>Flavobacteriales</taxon>
        <taxon>Flavobacteriaceae</taxon>
        <taxon>Flavobacterium</taxon>
    </lineage>
</organism>
<proteinExistence type="predicted"/>
<dbReference type="EMBL" id="QCZH01000016">
    <property type="protein sequence ID" value="PWA08113.1"/>
    <property type="molecule type" value="Genomic_DNA"/>
</dbReference>
<dbReference type="InterPro" id="IPR002909">
    <property type="entry name" value="IPT_dom"/>
</dbReference>
<keyword evidence="1" id="KW-0732">Signal</keyword>
<dbReference type="Gene3D" id="2.60.40.10">
    <property type="entry name" value="Immunoglobulins"/>
    <property type="match status" value="1"/>
</dbReference>
<evidence type="ECO:0000256" key="1">
    <source>
        <dbReference type="SAM" id="SignalP"/>
    </source>
</evidence>
<dbReference type="Proteomes" id="UP000245618">
    <property type="component" value="Unassembled WGS sequence"/>
</dbReference>
<reference evidence="3 4" key="1">
    <citation type="submission" date="2018-04" db="EMBL/GenBank/DDBJ databases">
        <title>Flavobacterium sp. nov., isolated from glacier ice.</title>
        <authorList>
            <person name="Liu Q."/>
            <person name="Xin Y.-H."/>
        </authorList>
    </citation>
    <scope>NUCLEOTIDE SEQUENCE [LARGE SCALE GENOMIC DNA]</scope>
    <source>
        <strain evidence="3 4">LB2P30</strain>
    </source>
</reference>
<gene>
    <name evidence="3" type="ORF">DB891_13030</name>
</gene>
<evidence type="ECO:0000259" key="2">
    <source>
        <dbReference type="Pfam" id="PF01833"/>
    </source>
</evidence>
<keyword evidence="4" id="KW-1185">Reference proteome</keyword>
<dbReference type="InterPro" id="IPR014756">
    <property type="entry name" value="Ig_E-set"/>
</dbReference>
<evidence type="ECO:0000313" key="3">
    <source>
        <dbReference type="EMBL" id="PWA08113.1"/>
    </source>
</evidence>
<protein>
    <recommendedName>
        <fullName evidence="2">IPT/TIG domain-containing protein</fullName>
    </recommendedName>
</protein>
<feature type="domain" description="IPT/TIG" evidence="2">
    <location>
        <begin position="51"/>
        <end position="131"/>
    </location>
</feature>
<feature type="chain" id="PRO_5015402017" description="IPT/TIG domain-containing protein" evidence="1">
    <location>
        <begin position="38"/>
        <end position="175"/>
    </location>
</feature>
<name>A0A2U1JT99_9FLAO</name>
<evidence type="ECO:0000313" key="4">
    <source>
        <dbReference type="Proteomes" id="UP000245618"/>
    </source>
</evidence>
<dbReference type="Pfam" id="PF01833">
    <property type="entry name" value="TIG"/>
    <property type="match status" value="1"/>
</dbReference>
<dbReference type="InterPro" id="IPR013783">
    <property type="entry name" value="Ig-like_fold"/>
</dbReference>